<proteinExistence type="predicted"/>
<sequence>MGQPRSTEMEWKDVVIVGNHRNSSEDESDGNKESDISADEVVDLRNERISKDFARQPFSTSSNHQHHRTKSKDVDGDPITAVTTREEFPTSAHGFFKHENLTATNTTVYSESKSLTNKNVNLMDHLSIVIGPPVILILDLVVPCAIYYSWLHIERKKWRQGGMLGPKPVYNEHILGLSIISFGFGELYILIVRIVRLIKDWEGCAPLLSKHKWELDATCWVYGSALLVALIPFTVATTARNEVIPWLYLWSPGFLMAFLGLVAVVTLIPIKIPVRINSDPKGSRMKPIVYYAAEDFISVDNFQGRAFRKRFRQRYEANPRIRRMILHLTLFWIGGICMYNGLIAAIVFNLEFEYAWGTSLGVLFAWILSWAGTTFLWVRRIVDREKNNARQEKAKRLSAIMEERLSMMIEDANRGQPEAV</sequence>
<dbReference type="Proteomes" id="UP000053259">
    <property type="component" value="Unassembled WGS sequence"/>
</dbReference>
<feature type="transmembrane region" description="Helical" evidence="2">
    <location>
        <begin position="128"/>
        <end position="153"/>
    </location>
</feature>
<name>A0A0D2AA58_9PEZI</name>
<protein>
    <submittedName>
        <fullName evidence="3">Uncharacterized protein</fullName>
    </submittedName>
</protein>
<reference evidence="3 4" key="1">
    <citation type="submission" date="2015-01" db="EMBL/GenBank/DDBJ databases">
        <title>The Genome Sequence of Ochroconis gallopava CBS43764.</title>
        <authorList>
            <consortium name="The Broad Institute Genomics Platform"/>
            <person name="Cuomo C."/>
            <person name="de Hoog S."/>
            <person name="Gorbushina A."/>
            <person name="Stielow B."/>
            <person name="Teixiera M."/>
            <person name="Abouelleil A."/>
            <person name="Chapman S.B."/>
            <person name="Priest M."/>
            <person name="Young S.K."/>
            <person name="Wortman J."/>
            <person name="Nusbaum C."/>
            <person name="Birren B."/>
        </authorList>
    </citation>
    <scope>NUCLEOTIDE SEQUENCE [LARGE SCALE GENOMIC DNA]</scope>
    <source>
        <strain evidence="3 4">CBS 43764</strain>
    </source>
</reference>
<feature type="region of interest" description="Disordered" evidence="1">
    <location>
        <begin position="53"/>
        <end position="78"/>
    </location>
</feature>
<dbReference type="AlphaFoldDB" id="A0A0D2AA58"/>
<dbReference type="VEuPathDB" id="FungiDB:PV09_05388"/>
<dbReference type="EMBL" id="KN847544">
    <property type="protein sequence ID" value="KIW03638.1"/>
    <property type="molecule type" value="Genomic_DNA"/>
</dbReference>
<dbReference type="PANTHER" id="PTHR42024">
    <property type="entry name" value="AMINO ACID PERMEASE_ SLC12A DOMAIN-CONTAINING PROTEIN"/>
    <property type="match status" value="1"/>
</dbReference>
<dbReference type="PANTHER" id="PTHR42024:SF1">
    <property type="entry name" value="AMINO ACID PERMEASE_ SLC12A DOMAIN-CONTAINING PROTEIN"/>
    <property type="match status" value="1"/>
</dbReference>
<organism evidence="3 4">
    <name type="scientific">Verruconis gallopava</name>
    <dbReference type="NCBI Taxonomy" id="253628"/>
    <lineage>
        <taxon>Eukaryota</taxon>
        <taxon>Fungi</taxon>
        <taxon>Dikarya</taxon>
        <taxon>Ascomycota</taxon>
        <taxon>Pezizomycotina</taxon>
        <taxon>Dothideomycetes</taxon>
        <taxon>Pleosporomycetidae</taxon>
        <taxon>Venturiales</taxon>
        <taxon>Sympoventuriaceae</taxon>
        <taxon>Verruconis</taxon>
    </lineage>
</organism>
<accession>A0A0D2AA58</accession>
<evidence type="ECO:0000256" key="1">
    <source>
        <dbReference type="SAM" id="MobiDB-lite"/>
    </source>
</evidence>
<evidence type="ECO:0000313" key="4">
    <source>
        <dbReference type="Proteomes" id="UP000053259"/>
    </source>
</evidence>
<evidence type="ECO:0000256" key="2">
    <source>
        <dbReference type="SAM" id="Phobius"/>
    </source>
</evidence>
<dbReference type="OrthoDB" id="4838853at2759"/>
<gene>
    <name evidence="3" type="ORF">PV09_05388</name>
</gene>
<feature type="transmembrane region" description="Helical" evidence="2">
    <location>
        <begin position="354"/>
        <end position="378"/>
    </location>
</feature>
<evidence type="ECO:0000313" key="3">
    <source>
        <dbReference type="EMBL" id="KIW03638.1"/>
    </source>
</evidence>
<feature type="transmembrane region" description="Helical" evidence="2">
    <location>
        <begin position="324"/>
        <end position="348"/>
    </location>
</feature>
<dbReference type="HOGENOM" id="CLU_036526_3_0_1"/>
<keyword evidence="2" id="KW-1133">Transmembrane helix</keyword>
<keyword evidence="2" id="KW-0472">Membrane</keyword>
<feature type="transmembrane region" description="Helical" evidence="2">
    <location>
        <begin position="247"/>
        <end position="268"/>
    </location>
</feature>
<feature type="transmembrane region" description="Helical" evidence="2">
    <location>
        <begin position="215"/>
        <end position="235"/>
    </location>
</feature>
<keyword evidence="4" id="KW-1185">Reference proteome</keyword>
<feature type="transmembrane region" description="Helical" evidence="2">
    <location>
        <begin position="173"/>
        <end position="195"/>
    </location>
</feature>
<feature type="region of interest" description="Disordered" evidence="1">
    <location>
        <begin position="1"/>
        <end position="41"/>
    </location>
</feature>
<keyword evidence="2" id="KW-0812">Transmembrane</keyword>
<dbReference type="STRING" id="253628.A0A0D2AA58"/>
<dbReference type="GeneID" id="27313361"/>
<dbReference type="InParanoid" id="A0A0D2AA58"/>
<dbReference type="RefSeq" id="XP_016213507.1">
    <property type="nucleotide sequence ID" value="XM_016358888.1"/>
</dbReference>